<evidence type="ECO:0000313" key="6">
    <source>
        <dbReference type="Proteomes" id="UP001190700"/>
    </source>
</evidence>
<sequence length="551" mass="61363">MCSLKTASANHLHLFVEILKRQFYGAMDIPCIEIPWQGGQGGVLKLKGQSHMSTEDITKYSESKLFKTWLDKMINEHGLAGETGSLNGRVAVESVEFQSVDMFGPNIGFLKFVAIVRDSSGLKLPGIVFARGGSVAILLLLDVAGKHETQVVLTCQARVPVGRLTLEIPAGMLDSHENFSGAAAKELQQETGIKIHHTDLFDLTSLLKGTPEQAIFPSPGGCDEDMRLYVYKQKMSADEFQKLQELQTGVREEGEVIRLHVVPYGELWRTTMDAKALSAMALYEGGLRTNQIPEQYTVSNSLYGAAEVLQIYVVTQRNSAQSLLAYRGSDSMGVRRWQVLLTSAGAARWNRKPAGTYEPLTLMYGSAAVVTPGAWQLVVVGVNSELWRWERRLRQGWVRERDATKAKECLMRCSDFDDLPYSRPTSSYRDGAGFGRQSTKKPKLLVDSDPSDSDDADDTEVVKQSDDQPEQLKTKMVQIGQRMLRVPAVALQHPYLELMEKDRKAAAQPPIGAKGTYRSLWPNYISGIYRTWTLLHVLAQHPHCIKRAARC</sequence>
<dbReference type="AlphaFoldDB" id="A0AAE0LF86"/>
<dbReference type="GO" id="GO:0080041">
    <property type="term" value="F:ADP-ribose pyrophosphohydrolase activity"/>
    <property type="evidence" value="ECO:0007669"/>
    <property type="project" value="TreeGrafter"/>
</dbReference>
<dbReference type="PANTHER" id="PTHR11839">
    <property type="entry name" value="UDP/ADP-SUGAR PYROPHOSPHATASE"/>
    <property type="match status" value="1"/>
</dbReference>
<name>A0AAE0LF86_9CHLO</name>
<reference evidence="5 6" key="1">
    <citation type="journal article" date="2015" name="Genome Biol. Evol.">
        <title>Comparative Genomics of a Bacterivorous Green Alga Reveals Evolutionary Causalities and Consequences of Phago-Mixotrophic Mode of Nutrition.</title>
        <authorList>
            <person name="Burns J.A."/>
            <person name="Paasch A."/>
            <person name="Narechania A."/>
            <person name="Kim E."/>
        </authorList>
    </citation>
    <scope>NUCLEOTIDE SEQUENCE [LARGE SCALE GENOMIC DNA]</scope>
    <source>
        <strain evidence="5 6">PLY_AMNH</strain>
    </source>
</reference>
<feature type="region of interest" description="Disordered" evidence="3">
    <location>
        <begin position="427"/>
        <end position="470"/>
    </location>
</feature>
<dbReference type="InterPro" id="IPR015797">
    <property type="entry name" value="NUDIX_hydrolase-like_dom_sf"/>
</dbReference>
<gene>
    <name evidence="5" type="ORF">CYMTET_9077</name>
</gene>
<dbReference type="GO" id="GO:0006753">
    <property type="term" value="P:nucleoside phosphate metabolic process"/>
    <property type="evidence" value="ECO:0007669"/>
    <property type="project" value="TreeGrafter"/>
</dbReference>
<comment type="cofactor">
    <cofactor evidence="1">
        <name>Mg(2+)</name>
        <dbReference type="ChEBI" id="CHEBI:18420"/>
    </cofactor>
</comment>
<evidence type="ECO:0000256" key="1">
    <source>
        <dbReference type="ARBA" id="ARBA00001946"/>
    </source>
</evidence>
<comment type="caution">
    <text evidence="5">The sequence shown here is derived from an EMBL/GenBank/DDBJ whole genome shotgun (WGS) entry which is preliminary data.</text>
</comment>
<dbReference type="EMBL" id="LGRX02002968">
    <property type="protein sequence ID" value="KAK3283216.1"/>
    <property type="molecule type" value="Genomic_DNA"/>
</dbReference>
<proteinExistence type="predicted"/>
<evidence type="ECO:0000259" key="4">
    <source>
        <dbReference type="PROSITE" id="PS51462"/>
    </source>
</evidence>
<dbReference type="Proteomes" id="UP001190700">
    <property type="component" value="Unassembled WGS sequence"/>
</dbReference>
<dbReference type="Pfam" id="PF00293">
    <property type="entry name" value="NUDIX"/>
    <property type="match status" value="1"/>
</dbReference>
<dbReference type="GO" id="GO:0080042">
    <property type="term" value="F:ADP-glucose pyrophosphohydrolase activity"/>
    <property type="evidence" value="ECO:0007669"/>
    <property type="project" value="TreeGrafter"/>
</dbReference>
<organism evidence="5 6">
    <name type="scientific">Cymbomonas tetramitiformis</name>
    <dbReference type="NCBI Taxonomy" id="36881"/>
    <lineage>
        <taxon>Eukaryota</taxon>
        <taxon>Viridiplantae</taxon>
        <taxon>Chlorophyta</taxon>
        <taxon>Pyramimonadophyceae</taxon>
        <taxon>Pyramimonadales</taxon>
        <taxon>Pyramimonadaceae</taxon>
        <taxon>Cymbomonas</taxon>
    </lineage>
</organism>
<dbReference type="PANTHER" id="PTHR11839:SF18">
    <property type="entry name" value="NUDIX HYDROLASE DOMAIN-CONTAINING PROTEIN"/>
    <property type="match status" value="1"/>
</dbReference>
<feature type="compositionally biased region" description="Acidic residues" evidence="3">
    <location>
        <begin position="449"/>
        <end position="459"/>
    </location>
</feature>
<keyword evidence="6" id="KW-1185">Reference proteome</keyword>
<evidence type="ECO:0000256" key="2">
    <source>
        <dbReference type="ARBA" id="ARBA00022801"/>
    </source>
</evidence>
<dbReference type="GO" id="GO:0019693">
    <property type="term" value="P:ribose phosphate metabolic process"/>
    <property type="evidence" value="ECO:0007669"/>
    <property type="project" value="TreeGrafter"/>
</dbReference>
<evidence type="ECO:0000256" key="3">
    <source>
        <dbReference type="SAM" id="MobiDB-lite"/>
    </source>
</evidence>
<protein>
    <recommendedName>
        <fullName evidence="4">Nudix hydrolase domain-containing protein</fullName>
    </recommendedName>
</protein>
<dbReference type="SUPFAM" id="SSF55811">
    <property type="entry name" value="Nudix"/>
    <property type="match status" value="1"/>
</dbReference>
<dbReference type="CDD" id="cd03424">
    <property type="entry name" value="NUDIX_ADPRase_Nudt5_UGPPase_Nudt14"/>
    <property type="match status" value="1"/>
</dbReference>
<dbReference type="Gene3D" id="3.90.79.10">
    <property type="entry name" value="Nucleoside Triphosphate Pyrophosphohydrolase"/>
    <property type="match status" value="1"/>
</dbReference>
<feature type="domain" description="Nudix hydrolase" evidence="4">
    <location>
        <begin position="130"/>
        <end position="284"/>
    </location>
</feature>
<keyword evidence="2" id="KW-0378">Hydrolase</keyword>
<evidence type="ECO:0000313" key="5">
    <source>
        <dbReference type="EMBL" id="KAK3283216.1"/>
    </source>
</evidence>
<dbReference type="InterPro" id="IPR000086">
    <property type="entry name" value="NUDIX_hydrolase_dom"/>
</dbReference>
<accession>A0AAE0LF86</accession>
<dbReference type="PROSITE" id="PS51462">
    <property type="entry name" value="NUDIX"/>
    <property type="match status" value="1"/>
</dbReference>
<feature type="compositionally biased region" description="Basic and acidic residues" evidence="3">
    <location>
        <begin position="460"/>
        <end position="470"/>
    </location>
</feature>